<dbReference type="Proteomes" id="UP000218690">
    <property type="component" value="Unassembled WGS sequence"/>
</dbReference>
<feature type="transmembrane region" description="Helical" evidence="1">
    <location>
        <begin position="59"/>
        <end position="77"/>
    </location>
</feature>
<evidence type="ECO:0000313" key="3">
    <source>
        <dbReference type="Proteomes" id="UP000218690"/>
    </source>
</evidence>
<comment type="caution">
    <text evidence="2">The sequence shown here is derived from an EMBL/GenBank/DDBJ whole genome shotgun (WGS) entry which is preliminary data.</text>
</comment>
<protein>
    <submittedName>
        <fullName evidence="2">Uncharacterized protein</fullName>
    </submittedName>
</protein>
<evidence type="ECO:0000313" key="2">
    <source>
        <dbReference type="EMBL" id="PCC82658.1"/>
    </source>
</evidence>
<organism evidence="2 3">
    <name type="scientific">Corynebacterium accolens</name>
    <dbReference type="NCBI Taxonomy" id="38284"/>
    <lineage>
        <taxon>Bacteria</taxon>
        <taxon>Bacillati</taxon>
        <taxon>Actinomycetota</taxon>
        <taxon>Actinomycetes</taxon>
        <taxon>Mycobacteriales</taxon>
        <taxon>Corynebacteriaceae</taxon>
        <taxon>Corynebacterium</taxon>
    </lineage>
</organism>
<reference evidence="2 3" key="1">
    <citation type="submission" date="2017-09" db="EMBL/GenBank/DDBJ databases">
        <title>Draft Genome Sequence of Corynebacterium accolens AH4003.</title>
        <authorList>
            <person name="Chen Y."/>
            <person name="Oosthuysen W.F."/>
            <person name="Kelley S."/>
            <person name="Horswill A."/>
        </authorList>
    </citation>
    <scope>NUCLEOTIDE SEQUENCE [LARGE SCALE GENOMIC DNA]</scope>
    <source>
        <strain evidence="2 3">AH4003</strain>
    </source>
</reference>
<dbReference type="EMBL" id="NWBP01000023">
    <property type="protein sequence ID" value="PCC82658.1"/>
    <property type="molecule type" value="Genomic_DNA"/>
</dbReference>
<feature type="transmembrane region" description="Helical" evidence="1">
    <location>
        <begin position="98"/>
        <end position="116"/>
    </location>
</feature>
<keyword evidence="1" id="KW-1133">Transmembrane helix</keyword>
<proteinExistence type="predicted"/>
<gene>
    <name evidence="2" type="ORF">COM45_07515</name>
</gene>
<accession>A0A2A4AKN4</accession>
<dbReference type="AlphaFoldDB" id="A0A2A4AKN4"/>
<feature type="transmembrane region" description="Helical" evidence="1">
    <location>
        <begin position="128"/>
        <end position="153"/>
    </location>
</feature>
<keyword evidence="1" id="KW-0812">Transmembrane</keyword>
<evidence type="ECO:0000256" key="1">
    <source>
        <dbReference type="SAM" id="Phobius"/>
    </source>
</evidence>
<sequence>MEAPEEKKELAIPEHAPRTVAQARARNEISMRDIFIGSIPLSLAFALSNPDLGHYSGQYVVVGICIVLSVLAGINILRKKPKMIQAVREEYKSGDYSSLAYIGPFLPVVGAPILWLADDFGLVPDATISPIVLTVCKAIYMVPAFTLGGWASFTGPYRTGRRRIRKTLEHSSIEGITETTLQAVTDYADIVSALVAAGAVEGNIVSVKQLGYITGQEEGLEKRVLELEKTGVVKLRGVRHSDNTRTWDVTLTELGVRSMHEARRR</sequence>
<keyword evidence="1" id="KW-0472">Membrane</keyword>
<name>A0A2A4AKN4_9CORY</name>